<dbReference type="AlphaFoldDB" id="A0A5C5XGS7"/>
<dbReference type="Proteomes" id="UP000316095">
    <property type="component" value="Unassembled WGS sequence"/>
</dbReference>
<name>A0A5C5XGS7_9PLAN</name>
<keyword evidence="9" id="KW-0645">Protease</keyword>
<dbReference type="Pfam" id="PF01546">
    <property type="entry name" value="Peptidase_M20"/>
    <property type="match status" value="1"/>
</dbReference>
<dbReference type="EC" id="3.4.17.11" evidence="9"/>
<dbReference type="Gene3D" id="3.40.630.10">
    <property type="entry name" value="Zn peptidases"/>
    <property type="match status" value="1"/>
</dbReference>
<feature type="domain" description="Peptidase M20 dimerisation" evidence="8">
    <location>
        <begin position="187"/>
        <end position="283"/>
    </location>
</feature>
<dbReference type="PANTHER" id="PTHR42994:SF2">
    <property type="entry name" value="PEPTIDASE"/>
    <property type="match status" value="1"/>
</dbReference>
<comment type="cofactor">
    <cofactor evidence="7">
        <name>a divalent metal cation</name>
        <dbReference type="ChEBI" id="CHEBI:60240"/>
    </cofactor>
    <text evidence="7">Binds 2 divalent metal cations per subunit.</text>
</comment>
<dbReference type="Gene3D" id="3.30.70.360">
    <property type="match status" value="1"/>
</dbReference>
<comment type="similarity">
    <text evidence="5">Belongs to the peptidase M42 family.</text>
</comment>
<keyword evidence="9" id="KW-0121">Carboxypeptidase</keyword>
<evidence type="ECO:0000256" key="2">
    <source>
        <dbReference type="ARBA" id="ARBA00022723"/>
    </source>
</evidence>
<keyword evidence="3 9" id="KW-0378">Hydrolase</keyword>
<protein>
    <submittedName>
        <fullName evidence="9">Carboxypeptidase G2</fullName>
        <ecNumber evidence="9">3.4.17.11</ecNumber>
    </submittedName>
</protein>
<proteinExistence type="inferred from homology"/>
<keyword evidence="10" id="KW-1185">Reference proteome</keyword>
<dbReference type="OrthoDB" id="9804934at2"/>
<keyword evidence="4" id="KW-0862">Zinc</keyword>
<dbReference type="InterPro" id="IPR008007">
    <property type="entry name" value="Peptidase_M42"/>
</dbReference>
<sequence>MRDASVSSHVDLLMALLKISGMSGQERAVMTEIESLIKNAGISAEQICYDNAHVRAGFGEVGNLIVTLPGTVKAPRRLFMAHVDTVPLCVGAIPEIDGDYIISKSNQTALGGDDRSGAAVVLATLLRILKEQPAHPPLTFFWAIQEEIGLVGARFVDPEELKRPELCFNFDGGDPKSVIRGATGDTHMDIRVHGIASHAGAHPENGISAIVIASRAISQLQEEGWLGLIEKSNGTGTSNVGYIQGGAATNVVTDYLELRAEARSHDPEFRVEIVNTIQQAFVDAANSISNVSGEHGSTEFGSRNKYDAFALDESSPVVQSAMNAVTAEGLEVSTRISNGGLDANWMASHGFPTVTLGCGQEAIHTVNERLHIPSFEHTCNIAWRLATEIES</sequence>
<dbReference type="GO" id="GO:0004180">
    <property type="term" value="F:carboxypeptidase activity"/>
    <property type="evidence" value="ECO:0007669"/>
    <property type="project" value="UniProtKB-KW"/>
</dbReference>
<dbReference type="RefSeq" id="WP_146503104.1">
    <property type="nucleotide sequence ID" value="NZ_SJPG01000001.1"/>
</dbReference>
<keyword evidence="2 7" id="KW-0479">Metal-binding</keyword>
<evidence type="ECO:0000256" key="6">
    <source>
        <dbReference type="PIRSR" id="PIRSR001123-1"/>
    </source>
</evidence>
<dbReference type="PANTHER" id="PTHR42994">
    <property type="entry name" value="PEPTIDASE T"/>
    <property type="match status" value="1"/>
</dbReference>
<evidence type="ECO:0000256" key="3">
    <source>
        <dbReference type="ARBA" id="ARBA00022801"/>
    </source>
</evidence>
<feature type="binding site" evidence="7">
    <location>
        <position position="113"/>
    </location>
    <ligand>
        <name>Zn(2+)</name>
        <dbReference type="ChEBI" id="CHEBI:29105"/>
        <label>2</label>
    </ligand>
</feature>
<dbReference type="PIRSF" id="PIRSF001123">
    <property type="entry name" value="PepA_GA"/>
    <property type="match status" value="1"/>
</dbReference>
<organism evidence="9 10">
    <name type="scientific">Rubinisphaera italica</name>
    <dbReference type="NCBI Taxonomy" id="2527969"/>
    <lineage>
        <taxon>Bacteria</taxon>
        <taxon>Pseudomonadati</taxon>
        <taxon>Planctomycetota</taxon>
        <taxon>Planctomycetia</taxon>
        <taxon>Planctomycetales</taxon>
        <taxon>Planctomycetaceae</taxon>
        <taxon>Rubinisphaera</taxon>
    </lineage>
</organism>
<comment type="cofactor">
    <cofactor evidence="1">
        <name>Zn(2+)</name>
        <dbReference type="ChEBI" id="CHEBI:29105"/>
    </cofactor>
</comment>
<dbReference type="InterPro" id="IPR036264">
    <property type="entry name" value="Bact_exopeptidase_dim_dom"/>
</dbReference>
<evidence type="ECO:0000256" key="1">
    <source>
        <dbReference type="ARBA" id="ARBA00001947"/>
    </source>
</evidence>
<dbReference type="SUPFAM" id="SSF53187">
    <property type="entry name" value="Zn-dependent exopeptidases"/>
    <property type="match status" value="1"/>
</dbReference>
<evidence type="ECO:0000313" key="9">
    <source>
        <dbReference type="EMBL" id="TWT61072.1"/>
    </source>
</evidence>
<reference evidence="9 10" key="1">
    <citation type="submission" date="2019-02" db="EMBL/GenBank/DDBJ databases">
        <title>Deep-cultivation of Planctomycetes and their phenomic and genomic characterization uncovers novel biology.</title>
        <authorList>
            <person name="Wiegand S."/>
            <person name="Jogler M."/>
            <person name="Boedeker C."/>
            <person name="Pinto D."/>
            <person name="Vollmers J."/>
            <person name="Rivas-Marin E."/>
            <person name="Kohn T."/>
            <person name="Peeters S.H."/>
            <person name="Heuer A."/>
            <person name="Rast P."/>
            <person name="Oberbeckmann S."/>
            <person name="Bunk B."/>
            <person name="Jeske O."/>
            <person name="Meyerdierks A."/>
            <person name="Storesund J.E."/>
            <person name="Kallscheuer N."/>
            <person name="Luecker S."/>
            <person name="Lage O.M."/>
            <person name="Pohl T."/>
            <person name="Merkel B.J."/>
            <person name="Hornburger P."/>
            <person name="Mueller R.-W."/>
            <person name="Bruemmer F."/>
            <person name="Labrenz M."/>
            <person name="Spormann A.M."/>
            <person name="Op Den Camp H."/>
            <person name="Overmann J."/>
            <person name="Amann R."/>
            <person name="Jetten M.S.M."/>
            <person name="Mascher T."/>
            <person name="Medema M.H."/>
            <person name="Devos D.P."/>
            <person name="Kaster A.-K."/>
            <person name="Ovreas L."/>
            <person name="Rohde M."/>
            <person name="Galperin M.Y."/>
            <person name="Jogler C."/>
        </authorList>
    </citation>
    <scope>NUCLEOTIDE SEQUENCE [LARGE SCALE GENOMIC DNA]</scope>
    <source>
        <strain evidence="9 10">Pan54</strain>
    </source>
</reference>
<feature type="binding site" evidence="7">
    <location>
        <position position="113"/>
    </location>
    <ligand>
        <name>Zn(2+)</name>
        <dbReference type="ChEBI" id="CHEBI:29105"/>
        <label>1</label>
    </ligand>
</feature>
<evidence type="ECO:0000313" key="10">
    <source>
        <dbReference type="Proteomes" id="UP000316095"/>
    </source>
</evidence>
<evidence type="ECO:0000256" key="5">
    <source>
        <dbReference type="PIRNR" id="PIRNR001123"/>
    </source>
</evidence>
<dbReference type="InterPro" id="IPR011650">
    <property type="entry name" value="Peptidase_M20_dimer"/>
</dbReference>
<dbReference type="GO" id="GO:0004177">
    <property type="term" value="F:aminopeptidase activity"/>
    <property type="evidence" value="ECO:0007669"/>
    <property type="project" value="UniProtKB-UniRule"/>
</dbReference>
<dbReference type="SUPFAM" id="SSF55031">
    <property type="entry name" value="Bacterial exopeptidase dimerisation domain"/>
    <property type="match status" value="1"/>
</dbReference>
<dbReference type="InterPro" id="IPR002933">
    <property type="entry name" value="Peptidase_M20"/>
</dbReference>
<dbReference type="Pfam" id="PF07687">
    <property type="entry name" value="M20_dimer"/>
    <property type="match status" value="1"/>
</dbReference>
<comment type="caution">
    <text evidence="9">The sequence shown here is derived from an EMBL/GenBank/DDBJ whole genome shotgun (WGS) entry which is preliminary data.</text>
</comment>
<dbReference type="GO" id="GO:0046872">
    <property type="term" value="F:metal ion binding"/>
    <property type="evidence" value="ECO:0007669"/>
    <property type="project" value="UniProtKB-UniRule"/>
</dbReference>
<feature type="active site" description="Proton acceptor" evidence="6">
    <location>
        <position position="146"/>
    </location>
</feature>
<evidence type="ECO:0000256" key="7">
    <source>
        <dbReference type="PIRSR" id="PIRSR001123-2"/>
    </source>
</evidence>
<feature type="binding site" evidence="7">
    <location>
        <position position="147"/>
    </location>
    <ligand>
        <name>Zn(2+)</name>
        <dbReference type="ChEBI" id="CHEBI:29105"/>
        <label>2</label>
    </ligand>
</feature>
<dbReference type="EMBL" id="SJPG01000001">
    <property type="protein sequence ID" value="TWT61072.1"/>
    <property type="molecule type" value="Genomic_DNA"/>
</dbReference>
<accession>A0A5C5XGS7</accession>
<evidence type="ECO:0000256" key="4">
    <source>
        <dbReference type="ARBA" id="ARBA00022833"/>
    </source>
</evidence>
<gene>
    <name evidence="9" type="primary">cpg2</name>
    <name evidence="9" type="ORF">Pan54_18060</name>
</gene>
<evidence type="ECO:0000259" key="8">
    <source>
        <dbReference type="Pfam" id="PF07687"/>
    </source>
</evidence>